<name>A0A845SFE2_9GAMM</name>
<organism evidence="2 3">
    <name type="scientific">Acerihabitans arboris</name>
    <dbReference type="NCBI Taxonomy" id="2691583"/>
    <lineage>
        <taxon>Bacteria</taxon>
        <taxon>Pseudomonadati</taxon>
        <taxon>Pseudomonadota</taxon>
        <taxon>Gammaproteobacteria</taxon>
        <taxon>Enterobacterales</taxon>
        <taxon>Pectobacteriaceae</taxon>
        <taxon>Acerihabitans</taxon>
    </lineage>
</organism>
<dbReference type="EMBL" id="WUBS01000009">
    <property type="protein sequence ID" value="NDL63733.1"/>
    <property type="molecule type" value="Genomic_DNA"/>
</dbReference>
<keyword evidence="3" id="KW-1185">Reference proteome</keyword>
<protein>
    <recommendedName>
        <fullName evidence="1">Transcription regulator HTH AraC N-terminal domain-containing protein</fullName>
    </recommendedName>
</protein>
<proteinExistence type="predicted"/>
<evidence type="ECO:0000313" key="3">
    <source>
        <dbReference type="Proteomes" id="UP000461443"/>
    </source>
</evidence>
<dbReference type="PANTHER" id="PTHR43436:SF1">
    <property type="entry name" value="TRANSCRIPTIONAL REGULATORY PROTEIN"/>
    <property type="match status" value="1"/>
</dbReference>
<dbReference type="PANTHER" id="PTHR43436">
    <property type="entry name" value="ARAC-FAMILY TRANSCRIPTIONAL REGULATOR"/>
    <property type="match status" value="1"/>
</dbReference>
<reference evidence="2 3" key="2">
    <citation type="submission" date="2020-02" db="EMBL/GenBank/DDBJ databases">
        <title>The new genus of Enterobacteriales.</title>
        <authorList>
            <person name="Kim I.S."/>
        </authorList>
    </citation>
    <scope>NUCLEOTIDE SEQUENCE [LARGE SCALE GENOMIC DNA]</scope>
    <source>
        <strain evidence="2 3">SAP-6</strain>
    </source>
</reference>
<comment type="caution">
    <text evidence="2">The sequence shown here is derived from an EMBL/GenBank/DDBJ whole genome shotgun (WGS) entry which is preliminary data.</text>
</comment>
<dbReference type="Pfam" id="PF06719">
    <property type="entry name" value="AraC_N"/>
    <property type="match status" value="1"/>
</dbReference>
<gene>
    <name evidence="2" type="ORF">GRH90_13370</name>
</gene>
<dbReference type="InterPro" id="IPR009594">
    <property type="entry name" value="Tscrpt_reg_HTH_AraC_N"/>
</dbReference>
<dbReference type="Proteomes" id="UP000461443">
    <property type="component" value="Unassembled WGS sequence"/>
</dbReference>
<sequence length="158" mass="17346">MEFRSPGKIPAIGLVAPAFAAAPRPTSIQRDRPGVRELAPPISYLYEPSLSLIVRGRKRMTLGDMTYIYDESRFLLTSVNLPTVTEVLQASDDTPYISLLMRLYLPLARRLIADIEQQNTPLPVKGTGMATSPATPELFAGGPCNRCGSSILSLERNR</sequence>
<evidence type="ECO:0000313" key="2">
    <source>
        <dbReference type="EMBL" id="NDL63733.1"/>
    </source>
</evidence>
<dbReference type="RefSeq" id="WP_162366455.1">
    <property type="nucleotide sequence ID" value="NZ_WUBS01000009.1"/>
</dbReference>
<dbReference type="GO" id="GO:0006355">
    <property type="term" value="P:regulation of DNA-templated transcription"/>
    <property type="evidence" value="ECO:0007669"/>
    <property type="project" value="TreeGrafter"/>
</dbReference>
<accession>A0A845SFE2</accession>
<evidence type="ECO:0000259" key="1">
    <source>
        <dbReference type="Pfam" id="PF06719"/>
    </source>
</evidence>
<reference evidence="2 3" key="1">
    <citation type="submission" date="2019-12" db="EMBL/GenBank/DDBJ databases">
        <authorList>
            <person name="Lee S.D."/>
        </authorList>
    </citation>
    <scope>NUCLEOTIDE SEQUENCE [LARGE SCALE GENOMIC DNA]</scope>
    <source>
        <strain evidence="2 3">SAP-6</strain>
    </source>
</reference>
<dbReference type="AlphaFoldDB" id="A0A845SFE2"/>
<feature type="domain" description="Transcription regulator HTH AraC N-terminal" evidence="1">
    <location>
        <begin position="38"/>
        <end position="139"/>
    </location>
</feature>